<protein>
    <submittedName>
        <fullName evidence="6">2-dehydropantoate 2-reductase</fullName>
    </submittedName>
</protein>
<dbReference type="GO" id="GO:0008677">
    <property type="term" value="F:2-dehydropantoate 2-reductase activity"/>
    <property type="evidence" value="ECO:0007669"/>
    <property type="project" value="TreeGrafter"/>
</dbReference>
<evidence type="ECO:0000256" key="3">
    <source>
        <dbReference type="ARBA" id="ARBA00023002"/>
    </source>
</evidence>
<dbReference type="SUPFAM" id="SSF48179">
    <property type="entry name" value="6-phosphogluconate dehydrogenase C-terminal domain-like"/>
    <property type="match status" value="1"/>
</dbReference>
<keyword evidence="7" id="KW-1185">Reference proteome</keyword>
<evidence type="ECO:0000313" key="7">
    <source>
        <dbReference type="Proteomes" id="UP000291591"/>
    </source>
</evidence>
<dbReference type="InterPro" id="IPR036291">
    <property type="entry name" value="NAD(P)-bd_dom_sf"/>
</dbReference>
<feature type="domain" description="Ketopantoate reductase N-terminal" evidence="4">
    <location>
        <begin position="4"/>
        <end position="139"/>
    </location>
</feature>
<dbReference type="SUPFAM" id="SSF51735">
    <property type="entry name" value="NAD(P)-binding Rossmann-fold domains"/>
    <property type="match status" value="1"/>
</dbReference>
<dbReference type="GO" id="GO:0005737">
    <property type="term" value="C:cytoplasm"/>
    <property type="evidence" value="ECO:0007669"/>
    <property type="project" value="TreeGrafter"/>
</dbReference>
<dbReference type="Proteomes" id="UP000291591">
    <property type="component" value="Unassembled WGS sequence"/>
</dbReference>
<sequence>MRYVVIGAGAVGGTIGARLAEAGRDVVLVARGRHLDAIREQGGLRLDDPDRSRVVGVPAVASVDEVDWRPGDVAVLATKTQDTEPILDALAARAPDVVVACAQNGVANERMAAARFARVQAVLVILPAEHYEPGVVIASSVPVPGVLDVGTYPSGVDDVSDAIAADLTAAGFSSRADPAVMEGKYGKLLTNLANALDAACASDDPAVDELREAAADEGERALAAAGITARTGDDDRVRREGLITQRPVGGRERGGSSSWQSLQRGAGSIEAEFLNGEIVALGAAHGVATPVNAVLTRVAGEMAAAGEQPGSRRGQDLLAAVAAFPLLG</sequence>
<organism evidence="6 7">
    <name type="scientific">Pseudonocardia sediminis</name>
    <dbReference type="NCBI Taxonomy" id="1397368"/>
    <lineage>
        <taxon>Bacteria</taxon>
        <taxon>Bacillati</taxon>
        <taxon>Actinomycetota</taxon>
        <taxon>Actinomycetes</taxon>
        <taxon>Pseudonocardiales</taxon>
        <taxon>Pseudonocardiaceae</taxon>
        <taxon>Pseudonocardia</taxon>
    </lineage>
</organism>
<dbReference type="OrthoDB" id="9796561at2"/>
<feature type="domain" description="Ketopantoate reductase C-terminal" evidence="5">
    <location>
        <begin position="201"/>
        <end position="300"/>
    </location>
</feature>
<dbReference type="Gene3D" id="3.40.50.720">
    <property type="entry name" value="NAD(P)-binding Rossmann-like Domain"/>
    <property type="match status" value="1"/>
</dbReference>
<dbReference type="Pfam" id="PF08546">
    <property type="entry name" value="ApbA_C"/>
    <property type="match status" value="1"/>
</dbReference>
<dbReference type="EMBL" id="SHKL01000001">
    <property type="protein sequence ID" value="RZT89142.1"/>
    <property type="molecule type" value="Genomic_DNA"/>
</dbReference>
<evidence type="ECO:0000256" key="1">
    <source>
        <dbReference type="ARBA" id="ARBA00007870"/>
    </source>
</evidence>
<gene>
    <name evidence="6" type="ORF">EV383_6101</name>
</gene>
<dbReference type="InterPro" id="IPR008927">
    <property type="entry name" value="6-PGluconate_DH-like_C_sf"/>
</dbReference>
<dbReference type="InterPro" id="IPR013328">
    <property type="entry name" value="6PGD_dom2"/>
</dbReference>
<dbReference type="Gene3D" id="1.10.1040.10">
    <property type="entry name" value="N-(1-d-carboxylethyl)-l-norvaline Dehydrogenase, domain 2"/>
    <property type="match status" value="1"/>
</dbReference>
<name>A0A4Q7V3F8_PSEST</name>
<proteinExistence type="inferred from homology"/>
<evidence type="ECO:0000256" key="2">
    <source>
        <dbReference type="ARBA" id="ARBA00022857"/>
    </source>
</evidence>
<dbReference type="AlphaFoldDB" id="A0A4Q7V3F8"/>
<evidence type="ECO:0000259" key="4">
    <source>
        <dbReference type="Pfam" id="PF02558"/>
    </source>
</evidence>
<dbReference type="RefSeq" id="WP_130293465.1">
    <property type="nucleotide sequence ID" value="NZ_SHKL01000001.1"/>
</dbReference>
<keyword evidence="3" id="KW-0560">Oxidoreductase</keyword>
<dbReference type="PANTHER" id="PTHR43765">
    <property type="entry name" value="2-DEHYDROPANTOATE 2-REDUCTASE-RELATED"/>
    <property type="match status" value="1"/>
</dbReference>
<accession>A0A4Q7V3F8</accession>
<evidence type="ECO:0000313" key="6">
    <source>
        <dbReference type="EMBL" id="RZT89142.1"/>
    </source>
</evidence>
<dbReference type="InterPro" id="IPR050838">
    <property type="entry name" value="Ketopantoate_reductase"/>
</dbReference>
<comment type="similarity">
    <text evidence="1">Belongs to the ketopantoate reductase family.</text>
</comment>
<dbReference type="InterPro" id="IPR013752">
    <property type="entry name" value="KPA_reductase"/>
</dbReference>
<dbReference type="GO" id="GO:0050661">
    <property type="term" value="F:NADP binding"/>
    <property type="evidence" value="ECO:0007669"/>
    <property type="project" value="TreeGrafter"/>
</dbReference>
<keyword evidence="2" id="KW-0521">NADP</keyword>
<dbReference type="InterPro" id="IPR013332">
    <property type="entry name" value="KPR_N"/>
</dbReference>
<dbReference type="PANTHER" id="PTHR43765:SF2">
    <property type="entry name" value="2-DEHYDROPANTOATE 2-REDUCTASE"/>
    <property type="match status" value="1"/>
</dbReference>
<evidence type="ECO:0000259" key="5">
    <source>
        <dbReference type="Pfam" id="PF08546"/>
    </source>
</evidence>
<dbReference type="Pfam" id="PF02558">
    <property type="entry name" value="ApbA"/>
    <property type="match status" value="1"/>
</dbReference>
<comment type="caution">
    <text evidence="6">The sequence shown here is derived from an EMBL/GenBank/DDBJ whole genome shotgun (WGS) entry which is preliminary data.</text>
</comment>
<reference evidence="6 7" key="1">
    <citation type="submission" date="2019-02" db="EMBL/GenBank/DDBJ databases">
        <title>Sequencing the genomes of 1000 actinobacteria strains.</title>
        <authorList>
            <person name="Klenk H.-P."/>
        </authorList>
    </citation>
    <scope>NUCLEOTIDE SEQUENCE [LARGE SCALE GENOMIC DNA]</scope>
    <source>
        <strain evidence="6 7">DSM 45779</strain>
    </source>
</reference>